<dbReference type="AlphaFoldDB" id="A0A8X6R0V4"/>
<dbReference type="GO" id="GO:0051606">
    <property type="term" value="P:detection of stimulus"/>
    <property type="evidence" value="ECO:0007669"/>
    <property type="project" value="UniProtKB-ARBA"/>
</dbReference>
<accession>A0A8X6R0V4</accession>
<comment type="subcellular location">
    <subcellularLocation>
        <location evidence="1">Cell membrane</location>
        <topology evidence="1">Multi-pass membrane protein</topology>
    </subcellularLocation>
</comment>
<evidence type="ECO:0000256" key="6">
    <source>
        <dbReference type="ARBA" id="ARBA00023170"/>
    </source>
</evidence>
<name>A0A8X6R0V4_NEPPI</name>
<gene>
    <name evidence="8" type="primary">AVEN_124247_1</name>
    <name evidence="8" type="ORF">NPIL_82111</name>
</gene>
<dbReference type="Proteomes" id="UP000887013">
    <property type="component" value="Unassembled WGS sequence"/>
</dbReference>
<keyword evidence="4 7" id="KW-1133">Transmembrane helix</keyword>
<evidence type="ECO:0000313" key="8">
    <source>
        <dbReference type="EMBL" id="GFU47327.1"/>
    </source>
</evidence>
<reference evidence="8" key="1">
    <citation type="submission" date="2020-08" db="EMBL/GenBank/DDBJ databases">
        <title>Multicomponent nature underlies the extraordinary mechanical properties of spider dragline silk.</title>
        <authorList>
            <person name="Kono N."/>
            <person name="Nakamura H."/>
            <person name="Mori M."/>
            <person name="Yoshida Y."/>
            <person name="Ohtoshi R."/>
            <person name="Malay A.D."/>
            <person name="Moran D.A.P."/>
            <person name="Tomita M."/>
            <person name="Numata K."/>
            <person name="Arakawa K."/>
        </authorList>
    </citation>
    <scope>NUCLEOTIDE SEQUENCE</scope>
</reference>
<comment type="caution">
    <text evidence="8">The sequence shown here is derived from an EMBL/GenBank/DDBJ whole genome shotgun (WGS) entry which is preliminary data.</text>
</comment>
<dbReference type="GO" id="GO:0050909">
    <property type="term" value="P:sensory perception of taste"/>
    <property type="evidence" value="ECO:0007669"/>
    <property type="project" value="InterPro"/>
</dbReference>
<dbReference type="PANTHER" id="PTHR21421:SF29">
    <property type="entry name" value="GUSTATORY RECEPTOR 5A FOR TREHALOSE-RELATED"/>
    <property type="match status" value="1"/>
</dbReference>
<dbReference type="OrthoDB" id="5800391at2759"/>
<organism evidence="8 9">
    <name type="scientific">Nephila pilipes</name>
    <name type="common">Giant wood spider</name>
    <name type="synonym">Nephila maculata</name>
    <dbReference type="NCBI Taxonomy" id="299642"/>
    <lineage>
        <taxon>Eukaryota</taxon>
        <taxon>Metazoa</taxon>
        <taxon>Ecdysozoa</taxon>
        <taxon>Arthropoda</taxon>
        <taxon>Chelicerata</taxon>
        <taxon>Arachnida</taxon>
        <taxon>Araneae</taxon>
        <taxon>Araneomorphae</taxon>
        <taxon>Entelegynae</taxon>
        <taxon>Araneoidea</taxon>
        <taxon>Nephilidae</taxon>
        <taxon>Nephila</taxon>
    </lineage>
</organism>
<evidence type="ECO:0000256" key="5">
    <source>
        <dbReference type="ARBA" id="ARBA00023136"/>
    </source>
</evidence>
<dbReference type="GO" id="GO:0038023">
    <property type="term" value="F:signaling receptor activity"/>
    <property type="evidence" value="ECO:0007669"/>
    <property type="project" value="UniProtKB-ARBA"/>
</dbReference>
<keyword evidence="9" id="KW-1185">Reference proteome</keyword>
<dbReference type="EMBL" id="BMAW01086450">
    <property type="protein sequence ID" value="GFU47327.1"/>
    <property type="molecule type" value="Genomic_DNA"/>
</dbReference>
<evidence type="ECO:0000256" key="7">
    <source>
        <dbReference type="SAM" id="Phobius"/>
    </source>
</evidence>
<sequence>MVIFPVPNTYFHLFFVITKVIFIFGLDIRNNEDNVKRRQSFYQKILSLFWIFYFVHTIITIITDDIQHIPSINSIIARKSNDIIAFLIWSVMKTRENKIHNLLQHMNHLRSTSDIKLHTFWIWFSGGVIFTVPLLAWLSLILFLDEKNCQYLLMYYRLHLFNIPKGYKCRVSSVPLLFSHSTMYALRTSVTVLYISICCLLRSLLNRHSEMGTKKIEKKTSAIDQKYCENYIDSYKHIIEISSTFEKVMSLPVFLITIGDCLGMVYGFLKFEESKGPDGKYLINFRFGILYIALRSLVSFLSVTFFASSVHESSMHAKIVQQKLTEQLLTSRQKRDNKELLLLFLAQNNPPLTLSAGGFFNFTRNLVLSVLGTVLTYSLLMMQILK</sequence>
<evidence type="ECO:0000313" key="9">
    <source>
        <dbReference type="Proteomes" id="UP000887013"/>
    </source>
</evidence>
<proteinExistence type="predicted"/>
<keyword evidence="3 7" id="KW-0812">Transmembrane</keyword>
<evidence type="ECO:0000256" key="4">
    <source>
        <dbReference type="ARBA" id="ARBA00022989"/>
    </source>
</evidence>
<keyword evidence="2" id="KW-1003">Cell membrane</keyword>
<feature type="transmembrane region" description="Helical" evidence="7">
    <location>
        <begin position="289"/>
        <end position="308"/>
    </location>
</feature>
<feature type="transmembrane region" description="Helical" evidence="7">
    <location>
        <begin position="366"/>
        <end position="385"/>
    </location>
</feature>
<dbReference type="Pfam" id="PF08395">
    <property type="entry name" value="7tm_7"/>
    <property type="match status" value="1"/>
</dbReference>
<protein>
    <recommendedName>
        <fullName evidence="10">Gustatory receptor</fullName>
    </recommendedName>
</protein>
<feature type="transmembrane region" description="Helical" evidence="7">
    <location>
        <begin position="12"/>
        <end position="29"/>
    </location>
</feature>
<feature type="transmembrane region" description="Helical" evidence="7">
    <location>
        <begin position="41"/>
        <end position="63"/>
    </location>
</feature>
<dbReference type="PANTHER" id="PTHR21421">
    <property type="entry name" value="GUSTATORY RECEPTOR"/>
    <property type="match status" value="1"/>
</dbReference>
<keyword evidence="5 7" id="KW-0472">Membrane</keyword>
<keyword evidence="6" id="KW-0675">Receptor</keyword>
<feature type="transmembrane region" description="Helical" evidence="7">
    <location>
        <begin position="120"/>
        <end position="144"/>
    </location>
</feature>
<evidence type="ECO:0000256" key="3">
    <source>
        <dbReference type="ARBA" id="ARBA00022692"/>
    </source>
</evidence>
<evidence type="ECO:0000256" key="2">
    <source>
        <dbReference type="ARBA" id="ARBA00022475"/>
    </source>
</evidence>
<feature type="transmembrane region" description="Helical" evidence="7">
    <location>
        <begin position="248"/>
        <end position="269"/>
    </location>
</feature>
<dbReference type="InterPro" id="IPR013604">
    <property type="entry name" value="7TM_chemorcpt"/>
</dbReference>
<evidence type="ECO:0000256" key="1">
    <source>
        <dbReference type="ARBA" id="ARBA00004651"/>
    </source>
</evidence>
<evidence type="ECO:0008006" key="10">
    <source>
        <dbReference type="Google" id="ProtNLM"/>
    </source>
</evidence>
<dbReference type="GO" id="GO:0005886">
    <property type="term" value="C:plasma membrane"/>
    <property type="evidence" value="ECO:0007669"/>
    <property type="project" value="UniProtKB-SubCell"/>
</dbReference>